<feature type="chain" id="PRO_5041284678" evidence="1">
    <location>
        <begin position="30"/>
        <end position="182"/>
    </location>
</feature>
<comment type="caution">
    <text evidence="3">The sequence shown here is derived from an EMBL/GenBank/DDBJ whole genome shotgun (WGS) entry which is preliminary data.</text>
</comment>
<sequence>MKLKNKICTLVLAGVISIIPILGANPVFADEQNGGYYSYTDEQWKEECKELNAILEKYDGQTFELKSPMSSVNRASRSYYSIGFEGGKIKLWKDGKQISYFTPTNRENIVGYGYVTRGNQVLAAQVMLNFVMGSTYSKISEDGIFGSGTYNKAKYFQSTSGLKSDGVVGPSTWAKMLKIYGY</sequence>
<reference evidence="3 4" key="1">
    <citation type="submission" date="2020-04" db="EMBL/GenBank/DDBJ databases">
        <authorList>
            <person name="Hitch T.C.A."/>
            <person name="Wylensek D."/>
            <person name="Clavel T."/>
        </authorList>
    </citation>
    <scope>NUCLEOTIDE SEQUENCE [LARGE SCALE GENOMIC DNA]</scope>
    <source>
        <strain evidence="3 4">Med78_4-601-WT-2</strain>
    </source>
</reference>
<dbReference type="Pfam" id="PF01471">
    <property type="entry name" value="PG_binding_1"/>
    <property type="match status" value="1"/>
</dbReference>
<proteinExistence type="predicted"/>
<evidence type="ECO:0000313" key="4">
    <source>
        <dbReference type="Proteomes" id="UP000573963"/>
    </source>
</evidence>
<dbReference type="RefSeq" id="WP_168931577.1">
    <property type="nucleotide sequence ID" value="NZ_JABAFD010000002.1"/>
</dbReference>
<dbReference type="InterPro" id="IPR036366">
    <property type="entry name" value="PGBDSf"/>
</dbReference>
<accession>A0AA44DK45</accession>
<name>A0AA44DK45_PARBF</name>
<keyword evidence="1" id="KW-0732">Signal</keyword>
<protein>
    <submittedName>
        <fullName evidence="3">Peptidoglycan-binding protein</fullName>
    </submittedName>
</protein>
<evidence type="ECO:0000259" key="2">
    <source>
        <dbReference type="Pfam" id="PF01471"/>
    </source>
</evidence>
<feature type="domain" description="Peptidoglycan binding-like" evidence="2">
    <location>
        <begin position="117"/>
        <end position="176"/>
    </location>
</feature>
<dbReference type="Gene3D" id="1.10.101.10">
    <property type="entry name" value="PGBD-like superfamily/PGBD"/>
    <property type="match status" value="1"/>
</dbReference>
<dbReference type="InterPro" id="IPR002477">
    <property type="entry name" value="Peptidoglycan-bd-like"/>
</dbReference>
<feature type="signal peptide" evidence="1">
    <location>
        <begin position="1"/>
        <end position="29"/>
    </location>
</feature>
<dbReference type="EMBL" id="JABAFD010000002">
    <property type="protein sequence ID" value="NME08997.1"/>
    <property type="molecule type" value="Genomic_DNA"/>
</dbReference>
<evidence type="ECO:0000313" key="3">
    <source>
        <dbReference type="EMBL" id="NME08997.1"/>
    </source>
</evidence>
<dbReference type="InterPro" id="IPR036365">
    <property type="entry name" value="PGBD-like_sf"/>
</dbReference>
<dbReference type="SUPFAM" id="SSF47090">
    <property type="entry name" value="PGBD-like"/>
    <property type="match status" value="1"/>
</dbReference>
<organism evidence="3 4">
    <name type="scientific">Paraclostridium bifermentans</name>
    <name type="common">Clostridium bifermentans</name>
    <dbReference type="NCBI Taxonomy" id="1490"/>
    <lineage>
        <taxon>Bacteria</taxon>
        <taxon>Bacillati</taxon>
        <taxon>Bacillota</taxon>
        <taxon>Clostridia</taxon>
        <taxon>Peptostreptococcales</taxon>
        <taxon>Peptostreptococcaceae</taxon>
        <taxon>Paraclostridium</taxon>
    </lineage>
</organism>
<evidence type="ECO:0000256" key="1">
    <source>
        <dbReference type="SAM" id="SignalP"/>
    </source>
</evidence>
<gene>
    <name evidence="3" type="ORF">HF875_05665</name>
</gene>
<dbReference type="AlphaFoldDB" id="A0AA44DK45"/>
<dbReference type="Proteomes" id="UP000573963">
    <property type="component" value="Unassembled WGS sequence"/>
</dbReference>